<reference evidence="2" key="1">
    <citation type="submission" date="2023-10" db="EMBL/GenBank/DDBJ databases">
        <authorList>
            <person name="Chen Y."/>
            <person name="Shah S."/>
            <person name="Dougan E. K."/>
            <person name="Thang M."/>
            <person name="Chan C."/>
        </authorList>
    </citation>
    <scope>NUCLEOTIDE SEQUENCE [LARGE SCALE GENOMIC DNA]</scope>
</reference>
<evidence type="ECO:0000313" key="2">
    <source>
        <dbReference type="EMBL" id="CAK0884765.1"/>
    </source>
</evidence>
<sequence length="607" mass="65264">MARRAAGLVRVNQAPERWLPVPTPTKLPSPDPRPGWMVVERWKEAAEDRVAGPVLGCSDLVRTLRRALRGPPKGAPPISNFFWQTAAKRAGKIVDFLSAEEACELLSTLADARLHWKASKSTTEGLRRMAAHAGEEIGSFSPAQLSEFTSALARLEYYHDDYMQALSRAVERTVRSDRGRLSNESACRLLDAYHRLGVLDGAVMKSLSRLVCRRLVREPLTPEQTAGVALAFAELRARDLALFNATTLALSREHAVEALDWGRLADVAWSYASLQLHSASLFSRIRARVCDSAGVVDETSDAGTDASSSGSVQSPKSEETAKLEALIGAWSTLREQLSEAPPLPPPIQLPRRVVVRLLEAQLHLGQLGARDLRPLLPHLAHRPLGDASPLLAAALGRGGHTWPWLWQQALGCIADDRSPPHALLSMMESLAAHFALLGPQLPRLCREERRGSSSRRRAGGGGATARPSTVAQHLQALAGGLAALWRRLEQGPRALSDLELRRAAAATPGLGRAQEVVADAGLPLGARSSAEVGALLLRAAARTARALAAELLRRGCGEALELEALLRFAGAGAGEVRRDLLAQSLDDLDAPVLDDDAEAAAPRSLTV</sequence>
<dbReference type="EMBL" id="CAUYUJ010018582">
    <property type="protein sequence ID" value="CAK0884765.1"/>
    <property type="molecule type" value="Genomic_DNA"/>
</dbReference>
<feature type="compositionally biased region" description="Low complexity" evidence="1">
    <location>
        <begin position="301"/>
        <end position="311"/>
    </location>
</feature>
<accession>A0ABN9WEG3</accession>
<proteinExistence type="predicted"/>
<feature type="region of interest" description="Disordered" evidence="1">
    <location>
        <begin position="447"/>
        <end position="468"/>
    </location>
</feature>
<name>A0ABN9WEG3_9DINO</name>
<evidence type="ECO:0000256" key="1">
    <source>
        <dbReference type="SAM" id="MobiDB-lite"/>
    </source>
</evidence>
<feature type="region of interest" description="Disordered" evidence="1">
    <location>
        <begin position="297"/>
        <end position="319"/>
    </location>
</feature>
<evidence type="ECO:0000313" key="3">
    <source>
        <dbReference type="Proteomes" id="UP001189429"/>
    </source>
</evidence>
<dbReference type="Proteomes" id="UP001189429">
    <property type="component" value="Unassembled WGS sequence"/>
</dbReference>
<keyword evidence="3" id="KW-1185">Reference proteome</keyword>
<protein>
    <submittedName>
        <fullName evidence="2">Uncharacterized protein</fullName>
    </submittedName>
</protein>
<comment type="caution">
    <text evidence="2">The sequence shown here is derived from an EMBL/GenBank/DDBJ whole genome shotgun (WGS) entry which is preliminary data.</text>
</comment>
<gene>
    <name evidence="2" type="ORF">PCOR1329_LOCUS66568</name>
</gene>
<organism evidence="2 3">
    <name type="scientific">Prorocentrum cordatum</name>
    <dbReference type="NCBI Taxonomy" id="2364126"/>
    <lineage>
        <taxon>Eukaryota</taxon>
        <taxon>Sar</taxon>
        <taxon>Alveolata</taxon>
        <taxon>Dinophyceae</taxon>
        <taxon>Prorocentrales</taxon>
        <taxon>Prorocentraceae</taxon>
        <taxon>Prorocentrum</taxon>
    </lineage>
</organism>